<protein>
    <submittedName>
        <fullName evidence="7">Glycoside hydrolase family 43</fullName>
    </submittedName>
</protein>
<feature type="active site" description="Proton acceptor" evidence="4">
    <location>
        <position position="12"/>
    </location>
</feature>
<dbReference type="Gene3D" id="2.115.10.20">
    <property type="entry name" value="Glycosyl hydrolase domain, family 43"/>
    <property type="match status" value="1"/>
</dbReference>
<dbReference type="Proteomes" id="UP000001116">
    <property type="component" value="Chromosome"/>
</dbReference>
<name>A6WB18_KINRD</name>
<reference evidence="8" key="1">
    <citation type="journal article" date="2008" name="PLoS ONE">
        <title>Survival in nuclear waste, extreme resistance, and potential applications gleaned from the genome sequence of Kineococcus radiotolerans SRS30216.</title>
        <authorList>
            <person name="Bagwell C.E."/>
            <person name="Bhat S."/>
            <person name="Hawkins G.M."/>
            <person name="Smith B.W."/>
            <person name="Biswas T."/>
            <person name="Hoover T.R."/>
            <person name="Saunders E."/>
            <person name="Han C.S."/>
            <person name="Tsodikov O.V."/>
            <person name="Shimkets L.J."/>
        </authorList>
    </citation>
    <scope>NUCLEOTIDE SEQUENCE [LARGE SCALE GENOMIC DNA]</scope>
    <source>
        <strain evidence="8">ATCC BAA-149 / DSM 14245 / SRS30216</strain>
    </source>
</reference>
<dbReference type="SUPFAM" id="SSF49899">
    <property type="entry name" value="Concanavalin A-like lectins/glucanases"/>
    <property type="match status" value="1"/>
</dbReference>
<evidence type="ECO:0000256" key="2">
    <source>
        <dbReference type="ARBA" id="ARBA00022801"/>
    </source>
</evidence>
<keyword evidence="2 6" id="KW-0378">Hydrolase</keyword>
<dbReference type="eggNOG" id="COG3507">
    <property type="taxonomic scope" value="Bacteria"/>
</dbReference>
<evidence type="ECO:0000313" key="7">
    <source>
        <dbReference type="EMBL" id="ABS04007.1"/>
    </source>
</evidence>
<dbReference type="CDD" id="cd18617">
    <property type="entry name" value="GH43_XynB-like"/>
    <property type="match status" value="1"/>
</dbReference>
<dbReference type="PANTHER" id="PTHR42812:SF12">
    <property type="entry name" value="BETA-XYLOSIDASE-RELATED"/>
    <property type="match status" value="1"/>
</dbReference>
<dbReference type="InterPro" id="IPR051795">
    <property type="entry name" value="Glycosyl_Hydrlase_43"/>
</dbReference>
<dbReference type="KEGG" id="kra:Krad_2532"/>
<evidence type="ECO:0000256" key="5">
    <source>
        <dbReference type="PIRSR" id="PIRSR606710-2"/>
    </source>
</evidence>
<dbReference type="Pfam" id="PF04616">
    <property type="entry name" value="Glyco_hydro_43"/>
    <property type="match status" value="1"/>
</dbReference>
<comment type="similarity">
    <text evidence="1 6">Belongs to the glycosyl hydrolase 43 family.</text>
</comment>
<dbReference type="STRING" id="266940.Krad_2532"/>
<dbReference type="InterPro" id="IPR023296">
    <property type="entry name" value="Glyco_hydro_beta-prop_sf"/>
</dbReference>
<keyword evidence="8" id="KW-1185">Reference proteome</keyword>
<keyword evidence="3 6" id="KW-0326">Glycosidase</keyword>
<proteinExistence type="inferred from homology"/>
<dbReference type="InterPro" id="IPR013320">
    <property type="entry name" value="ConA-like_dom_sf"/>
</dbReference>
<accession>A6WB18</accession>
<feature type="site" description="Important for catalytic activity, responsible for pKa modulation of the active site Glu and correct orientation of both the proton donor and substrate" evidence="5">
    <location>
        <position position="121"/>
    </location>
</feature>
<evidence type="ECO:0000256" key="4">
    <source>
        <dbReference type="PIRSR" id="PIRSR606710-1"/>
    </source>
</evidence>
<dbReference type="CAZy" id="GH43">
    <property type="family name" value="Glycoside Hydrolase Family 43"/>
</dbReference>
<dbReference type="GO" id="GO:0004553">
    <property type="term" value="F:hydrolase activity, hydrolyzing O-glycosyl compounds"/>
    <property type="evidence" value="ECO:0007669"/>
    <property type="project" value="InterPro"/>
</dbReference>
<dbReference type="OrthoDB" id="9801455at2"/>
<dbReference type="PANTHER" id="PTHR42812">
    <property type="entry name" value="BETA-XYLOSIDASE"/>
    <property type="match status" value="1"/>
</dbReference>
<dbReference type="GO" id="GO:0005975">
    <property type="term" value="P:carbohydrate metabolic process"/>
    <property type="evidence" value="ECO:0007669"/>
    <property type="project" value="InterPro"/>
</dbReference>
<dbReference type="AlphaFoldDB" id="A6WB18"/>
<evidence type="ECO:0000313" key="8">
    <source>
        <dbReference type="Proteomes" id="UP000001116"/>
    </source>
</evidence>
<evidence type="ECO:0000256" key="1">
    <source>
        <dbReference type="ARBA" id="ARBA00009865"/>
    </source>
</evidence>
<dbReference type="Gene3D" id="2.60.120.200">
    <property type="match status" value="1"/>
</dbReference>
<dbReference type="SUPFAM" id="SSF75005">
    <property type="entry name" value="Arabinanase/levansucrase/invertase"/>
    <property type="match status" value="1"/>
</dbReference>
<dbReference type="EMBL" id="CP000750">
    <property type="protein sequence ID" value="ABS04007.1"/>
    <property type="molecule type" value="Genomic_DNA"/>
</dbReference>
<dbReference type="InterPro" id="IPR006710">
    <property type="entry name" value="Glyco_hydro_43"/>
</dbReference>
<evidence type="ECO:0000256" key="3">
    <source>
        <dbReference type="ARBA" id="ARBA00023295"/>
    </source>
</evidence>
<evidence type="ECO:0000256" key="6">
    <source>
        <dbReference type="RuleBase" id="RU361187"/>
    </source>
</evidence>
<dbReference type="RefSeq" id="WP_012087767.1">
    <property type="nucleotide sequence ID" value="NC_009664.2"/>
</dbReference>
<gene>
    <name evidence="7" type="ordered locus">Krad_2532</name>
</gene>
<dbReference type="HOGENOM" id="CLU_016508_2_0_11"/>
<sequence>MHTPIIPGFYPDPSICRVGQTYYTAHSSFEYVPGVPLFSSTDLVTWTQVGNALVRSAQLTPSAGSANSGVYAPTLRHGRGKFWLVTTDVAQMTRGHFIVSAHDPAGPWSDAVFVEGALGVDPDLMWDDDGVCHLTWKSFDVRCPGIVSAVVDPEAGRLLTEPIPLWQGLGLQAPEGPHLYRIDGWWYLLLAEGGTERGHAVTMARARDLHGPWQEAPVNPVLTHRSTEHPVQNVGHADLVQRPDGSWAMVFHGVRARGQSPLFHVNGRETFIAGLEWVDGWPRIDEDAFTVPVRDHSFTDRFEAVELDRRWVAPGVAPATFTRSTPNGLHIDSQAAPAATALLAVRPRDPEWTVQVRLRVQGSCRVLVRMDADRWYGLSIDERGTEATLAIGPAVATVGRIDHPEPPTSSNSTTAAGSAVPGRGAEVTVRISARAAAGGGFGVSGEPDHLELAALEPDGVERVFGSFEGRYLSTEVAGGFTGRVVGVEVLHGSATVREFTYRTDDAASAPASPGMRYNLAVTTLHTLMDDPEAHAILQELMPDLLVHPLLHLIREVPAQSLLRGGQEVPEQLADDVLQRLQALPAG</sequence>
<organism evidence="7 8">
    <name type="scientific">Kineococcus radiotolerans (strain ATCC BAA-149 / DSM 14245 / SRS30216)</name>
    <dbReference type="NCBI Taxonomy" id="266940"/>
    <lineage>
        <taxon>Bacteria</taxon>
        <taxon>Bacillati</taxon>
        <taxon>Actinomycetota</taxon>
        <taxon>Actinomycetes</taxon>
        <taxon>Kineosporiales</taxon>
        <taxon>Kineosporiaceae</taxon>
        <taxon>Kineococcus</taxon>
    </lineage>
</organism>
<feature type="active site" description="Proton donor" evidence="4">
    <location>
        <position position="175"/>
    </location>
</feature>